<evidence type="ECO:0000313" key="6">
    <source>
        <dbReference type="EMBL" id="CAA9246663.1"/>
    </source>
</evidence>
<dbReference type="GO" id="GO:0003700">
    <property type="term" value="F:DNA-binding transcription factor activity"/>
    <property type="evidence" value="ECO:0007669"/>
    <property type="project" value="TreeGrafter"/>
</dbReference>
<dbReference type="PANTHER" id="PTHR30055">
    <property type="entry name" value="HTH-TYPE TRANSCRIPTIONAL REGULATOR RUTR"/>
    <property type="match status" value="1"/>
</dbReference>
<evidence type="ECO:0000256" key="3">
    <source>
        <dbReference type="ARBA" id="ARBA00023163"/>
    </source>
</evidence>
<proteinExistence type="predicted"/>
<accession>A0A6J4IBS5</accession>
<keyword evidence="3" id="KW-0804">Transcription</keyword>
<feature type="DNA-binding region" description="H-T-H motif" evidence="4">
    <location>
        <begin position="36"/>
        <end position="55"/>
    </location>
</feature>
<dbReference type="AlphaFoldDB" id="A0A6J4IBS5"/>
<keyword evidence="1" id="KW-0805">Transcription regulation</keyword>
<dbReference type="Gene3D" id="1.10.357.10">
    <property type="entry name" value="Tetracycline Repressor, domain 2"/>
    <property type="match status" value="1"/>
</dbReference>
<evidence type="ECO:0000256" key="2">
    <source>
        <dbReference type="ARBA" id="ARBA00023125"/>
    </source>
</evidence>
<dbReference type="InterPro" id="IPR011075">
    <property type="entry name" value="TetR_C"/>
</dbReference>
<dbReference type="InterPro" id="IPR050109">
    <property type="entry name" value="HTH-type_TetR-like_transc_reg"/>
</dbReference>
<dbReference type="SUPFAM" id="SSF46689">
    <property type="entry name" value="Homeodomain-like"/>
    <property type="match status" value="1"/>
</dbReference>
<dbReference type="PRINTS" id="PR00455">
    <property type="entry name" value="HTHTETR"/>
</dbReference>
<dbReference type="EMBL" id="CADCSZ010000127">
    <property type="protein sequence ID" value="CAA9246663.1"/>
    <property type="molecule type" value="Genomic_DNA"/>
</dbReference>
<protein>
    <recommendedName>
        <fullName evidence="5">HTH tetR-type domain-containing protein</fullName>
    </recommendedName>
</protein>
<reference evidence="6" key="1">
    <citation type="submission" date="2020-02" db="EMBL/GenBank/DDBJ databases">
        <authorList>
            <person name="Meier V. D."/>
        </authorList>
    </citation>
    <scope>NUCLEOTIDE SEQUENCE</scope>
    <source>
        <strain evidence="6">AVDCRST_MAG76</strain>
    </source>
</reference>
<dbReference type="Gene3D" id="1.10.10.60">
    <property type="entry name" value="Homeodomain-like"/>
    <property type="match status" value="1"/>
</dbReference>
<dbReference type="Pfam" id="PF00440">
    <property type="entry name" value="TetR_N"/>
    <property type="match status" value="1"/>
</dbReference>
<evidence type="ECO:0000256" key="1">
    <source>
        <dbReference type="ARBA" id="ARBA00023015"/>
    </source>
</evidence>
<dbReference type="Pfam" id="PF16859">
    <property type="entry name" value="TetR_C_11"/>
    <property type="match status" value="1"/>
</dbReference>
<dbReference type="GO" id="GO:0000976">
    <property type="term" value="F:transcription cis-regulatory region binding"/>
    <property type="evidence" value="ECO:0007669"/>
    <property type="project" value="TreeGrafter"/>
</dbReference>
<keyword evidence="2 4" id="KW-0238">DNA-binding</keyword>
<organism evidence="6">
    <name type="scientific">uncultured Acidimicrobiales bacterium</name>
    <dbReference type="NCBI Taxonomy" id="310071"/>
    <lineage>
        <taxon>Bacteria</taxon>
        <taxon>Bacillati</taxon>
        <taxon>Actinomycetota</taxon>
        <taxon>Acidimicrobiia</taxon>
        <taxon>Acidimicrobiales</taxon>
        <taxon>environmental samples</taxon>
    </lineage>
</organism>
<dbReference type="PANTHER" id="PTHR30055:SF148">
    <property type="entry name" value="TETR-FAMILY TRANSCRIPTIONAL REGULATOR"/>
    <property type="match status" value="1"/>
</dbReference>
<evidence type="ECO:0000259" key="5">
    <source>
        <dbReference type="PROSITE" id="PS50977"/>
    </source>
</evidence>
<dbReference type="InterPro" id="IPR001647">
    <property type="entry name" value="HTH_TetR"/>
</dbReference>
<sequence length="191" mass="20807">MPARPDHIDPRITRSRSSVLDAVLAELAEKGYGALTIDGVARRAGVARSTIYRLWSDRAALVADAIDVLNQQPAPRTAGEESPRERIATLVHHLSDAMRNSPVAACLPALIDGAERDPTLRRLHHHYNDRRRTALVTAIADAVEAGDVRSDIDPQLAAVAVAGAVVYRRLMTSRPLCDDEVEPLIDTVLGW</sequence>
<feature type="domain" description="HTH tetR-type" evidence="5">
    <location>
        <begin position="13"/>
        <end position="73"/>
    </location>
</feature>
<gene>
    <name evidence="6" type="ORF">AVDCRST_MAG76-2056</name>
</gene>
<dbReference type="InterPro" id="IPR036271">
    <property type="entry name" value="Tet_transcr_reg_TetR-rel_C_sf"/>
</dbReference>
<dbReference type="InterPro" id="IPR009057">
    <property type="entry name" value="Homeodomain-like_sf"/>
</dbReference>
<name>A0A6J4IBS5_9ACTN</name>
<dbReference type="SUPFAM" id="SSF48498">
    <property type="entry name" value="Tetracyclin repressor-like, C-terminal domain"/>
    <property type="match status" value="1"/>
</dbReference>
<dbReference type="PROSITE" id="PS50977">
    <property type="entry name" value="HTH_TETR_2"/>
    <property type="match status" value="1"/>
</dbReference>
<evidence type="ECO:0000256" key="4">
    <source>
        <dbReference type="PROSITE-ProRule" id="PRU00335"/>
    </source>
</evidence>